<dbReference type="STRING" id="1592317.DPF_0217"/>
<dbReference type="Proteomes" id="UP000095200">
    <property type="component" value="Unassembled WGS sequence"/>
</dbReference>
<evidence type="ECO:0000256" key="4">
    <source>
        <dbReference type="ARBA" id="ARBA00022980"/>
    </source>
</evidence>
<dbReference type="InterPro" id="IPR003256">
    <property type="entry name" value="Ribosomal_uL24"/>
</dbReference>
<dbReference type="RefSeq" id="WP_069857028.1">
    <property type="nucleotide sequence ID" value="NZ_BDFE01000004.1"/>
</dbReference>
<evidence type="ECO:0000256" key="6">
    <source>
        <dbReference type="ARBA" id="ARBA00035206"/>
    </source>
</evidence>
<gene>
    <name evidence="8" type="primary">rplX</name>
    <name evidence="11" type="ORF">DPF_0217</name>
</gene>
<evidence type="ECO:0000313" key="11">
    <source>
        <dbReference type="EMBL" id="GAU07532.1"/>
    </source>
</evidence>
<dbReference type="Gene3D" id="2.30.30.30">
    <property type="match status" value="1"/>
</dbReference>
<name>A0A194ABJ1_9BACT</name>
<keyword evidence="3 8" id="KW-0694">RNA-binding</keyword>
<comment type="function">
    <text evidence="7 8">One of the proteins that surrounds the polypeptide exit tunnel on the outside of the subunit.</text>
</comment>
<evidence type="ECO:0000259" key="10">
    <source>
        <dbReference type="SMART" id="SM00739"/>
    </source>
</evidence>
<dbReference type="InterPro" id="IPR005825">
    <property type="entry name" value="Ribosomal_uL24_CS"/>
</dbReference>
<keyword evidence="12" id="KW-1185">Reference proteome</keyword>
<dbReference type="PANTHER" id="PTHR12903">
    <property type="entry name" value="MITOCHONDRIAL RIBOSOMAL PROTEIN L24"/>
    <property type="match status" value="1"/>
</dbReference>
<evidence type="ECO:0000256" key="7">
    <source>
        <dbReference type="ARBA" id="ARBA00058688"/>
    </source>
</evidence>
<dbReference type="EMBL" id="BDFE01000004">
    <property type="protein sequence ID" value="GAU07532.1"/>
    <property type="molecule type" value="Genomic_DNA"/>
</dbReference>
<dbReference type="InterPro" id="IPR057264">
    <property type="entry name" value="Ribosomal_uL24_C"/>
</dbReference>
<dbReference type="GO" id="GO:0003735">
    <property type="term" value="F:structural constituent of ribosome"/>
    <property type="evidence" value="ECO:0007669"/>
    <property type="project" value="InterPro"/>
</dbReference>
<dbReference type="InterPro" id="IPR005824">
    <property type="entry name" value="KOW"/>
</dbReference>
<dbReference type="PROSITE" id="PS01108">
    <property type="entry name" value="RIBOSOMAL_L24"/>
    <property type="match status" value="1"/>
</dbReference>
<dbReference type="OrthoDB" id="9807419at2"/>
<dbReference type="SMART" id="SM00739">
    <property type="entry name" value="KOW"/>
    <property type="match status" value="1"/>
</dbReference>
<dbReference type="InterPro" id="IPR014722">
    <property type="entry name" value="Rib_uL2_dom2"/>
</dbReference>
<reference evidence="12" key="1">
    <citation type="submission" date="2016-06" db="EMBL/GenBank/DDBJ databases">
        <title>Draft genome sequence of Desulfoplanes formicivorans strain Pf12B.</title>
        <authorList>
            <person name="Watanabe M."/>
            <person name="Kojima H."/>
            <person name="Fukui M."/>
        </authorList>
    </citation>
    <scope>NUCLEOTIDE SEQUENCE [LARGE SCALE GENOMIC DNA]</scope>
    <source>
        <strain evidence="12">Pf12B</strain>
    </source>
</reference>
<dbReference type="GO" id="GO:0019843">
    <property type="term" value="F:rRNA binding"/>
    <property type="evidence" value="ECO:0007669"/>
    <property type="project" value="UniProtKB-UniRule"/>
</dbReference>
<accession>A0A194ABJ1</accession>
<evidence type="ECO:0000313" key="12">
    <source>
        <dbReference type="Proteomes" id="UP000095200"/>
    </source>
</evidence>
<dbReference type="GO" id="GO:0006412">
    <property type="term" value="P:translation"/>
    <property type="evidence" value="ECO:0007669"/>
    <property type="project" value="UniProtKB-UniRule"/>
</dbReference>
<evidence type="ECO:0000256" key="1">
    <source>
        <dbReference type="ARBA" id="ARBA00010618"/>
    </source>
</evidence>
<evidence type="ECO:0000256" key="2">
    <source>
        <dbReference type="ARBA" id="ARBA00022730"/>
    </source>
</evidence>
<dbReference type="CDD" id="cd06089">
    <property type="entry name" value="KOW_RPL26"/>
    <property type="match status" value="1"/>
</dbReference>
<dbReference type="NCBIfam" id="TIGR01079">
    <property type="entry name" value="rplX_bact"/>
    <property type="match status" value="1"/>
</dbReference>
<dbReference type="HAMAP" id="MF_01326_B">
    <property type="entry name" value="Ribosomal_uL24_B"/>
    <property type="match status" value="1"/>
</dbReference>
<dbReference type="FunFam" id="2.30.30.30:FF:000004">
    <property type="entry name" value="50S ribosomal protein L24"/>
    <property type="match status" value="1"/>
</dbReference>
<evidence type="ECO:0000256" key="5">
    <source>
        <dbReference type="ARBA" id="ARBA00023274"/>
    </source>
</evidence>
<dbReference type="AlphaFoldDB" id="A0A194ABJ1"/>
<dbReference type="InterPro" id="IPR041988">
    <property type="entry name" value="Ribosomal_uL24_KOW"/>
</dbReference>
<keyword evidence="4 8" id="KW-0689">Ribosomal protein</keyword>
<dbReference type="Pfam" id="PF00467">
    <property type="entry name" value="KOW"/>
    <property type="match status" value="1"/>
</dbReference>
<sequence>MKTRKIHKDDTVIVLAGKDKGKTGKVKKIFKNKDLLLVENVNMVKRHVKPNPYKNEQGGIVDKEAPLHVSNVQLICESCTKPTRVGYKIADGGKKVRYCKKCNEVMS</sequence>
<evidence type="ECO:0000256" key="8">
    <source>
        <dbReference type="HAMAP-Rule" id="MF_01326"/>
    </source>
</evidence>
<protein>
    <recommendedName>
        <fullName evidence="6 8">Large ribosomal subunit protein uL24</fullName>
    </recommendedName>
</protein>
<dbReference type="GO" id="GO:1990904">
    <property type="term" value="C:ribonucleoprotein complex"/>
    <property type="evidence" value="ECO:0007669"/>
    <property type="project" value="UniProtKB-KW"/>
</dbReference>
<dbReference type="Pfam" id="PF17136">
    <property type="entry name" value="ribosomal_L24"/>
    <property type="match status" value="1"/>
</dbReference>
<dbReference type="SUPFAM" id="SSF50104">
    <property type="entry name" value="Translation proteins SH3-like domain"/>
    <property type="match status" value="1"/>
</dbReference>
<comment type="subunit">
    <text evidence="8">Part of the 50S ribosomal subunit.</text>
</comment>
<comment type="caution">
    <text evidence="11">The sequence shown here is derived from an EMBL/GenBank/DDBJ whole genome shotgun (WGS) entry which is preliminary data.</text>
</comment>
<evidence type="ECO:0000256" key="3">
    <source>
        <dbReference type="ARBA" id="ARBA00022884"/>
    </source>
</evidence>
<organism evidence="11 12">
    <name type="scientific">Desulfoplanes formicivorans</name>
    <dbReference type="NCBI Taxonomy" id="1592317"/>
    <lineage>
        <taxon>Bacteria</taxon>
        <taxon>Pseudomonadati</taxon>
        <taxon>Thermodesulfobacteriota</taxon>
        <taxon>Desulfovibrionia</taxon>
        <taxon>Desulfovibrionales</taxon>
        <taxon>Desulfoplanaceae</taxon>
        <taxon>Desulfoplanes</taxon>
    </lineage>
</organism>
<keyword evidence="5 8" id="KW-0687">Ribonucleoprotein</keyword>
<evidence type="ECO:0000256" key="9">
    <source>
        <dbReference type="RuleBase" id="RU003477"/>
    </source>
</evidence>
<comment type="similarity">
    <text evidence="1 8 9">Belongs to the universal ribosomal protein uL24 family.</text>
</comment>
<comment type="function">
    <text evidence="8">One of two assembly initiator proteins, it binds directly to the 5'-end of the 23S rRNA, where it nucleates assembly of the 50S subunit.</text>
</comment>
<feature type="domain" description="KOW" evidence="10">
    <location>
        <begin position="5"/>
        <end position="32"/>
    </location>
</feature>
<proteinExistence type="inferred from homology"/>
<dbReference type="InterPro" id="IPR008991">
    <property type="entry name" value="Translation_prot_SH3-like_sf"/>
</dbReference>
<keyword evidence="2 8" id="KW-0699">rRNA-binding</keyword>
<dbReference type="GO" id="GO:0005840">
    <property type="term" value="C:ribosome"/>
    <property type="evidence" value="ECO:0007669"/>
    <property type="project" value="UniProtKB-KW"/>
</dbReference>